<keyword evidence="4" id="KW-1185">Reference proteome</keyword>
<evidence type="ECO:0000256" key="1">
    <source>
        <dbReference type="SAM" id="MobiDB-lite"/>
    </source>
</evidence>
<evidence type="ECO:0000256" key="2">
    <source>
        <dbReference type="SAM" id="Phobius"/>
    </source>
</evidence>
<keyword evidence="2" id="KW-0812">Transmembrane</keyword>
<keyword evidence="2" id="KW-1133">Transmembrane helix</keyword>
<gene>
    <name evidence="3" type="ORF">BJ980_001472</name>
</gene>
<evidence type="ECO:0000313" key="3">
    <source>
        <dbReference type="EMBL" id="NYG58549.1"/>
    </source>
</evidence>
<organism evidence="3 4">
    <name type="scientific">Nocardioides daedukensis</name>
    <dbReference type="NCBI Taxonomy" id="634462"/>
    <lineage>
        <taxon>Bacteria</taxon>
        <taxon>Bacillati</taxon>
        <taxon>Actinomycetota</taxon>
        <taxon>Actinomycetes</taxon>
        <taxon>Propionibacteriales</taxon>
        <taxon>Nocardioidaceae</taxon>
        <taxon>Nocardioides</taxon>
    </lineage>
</organism>
<feature type="transmembrane region" description="Helical" evidence="2">
    <location>
        <begin position="15"/>
        <end position="33"/>
    </location>
</feature>
<keyword evidence="2" id="KW-0472">Membrane</keyword>
<feature type="region of interest" description="Disordered" evidence="1">
    <location>
        <begin position="43"/>
        <end position="65"/>
    </location>
</feature>
<protein>
    <submittedName>
        <fullName evidence="3">Uncharacterized protein</fullName>
    </submittedName>
</protein>
<evidence type="ECO:0000313" key="4">
    <source>
        <dbReference type="Proteomes" id="UP000540656"/>
    </source>
</evidence>
<proteinExistence type="predicted"/>
<comment type="caution">
    <text evidence="3">The sequence shown here is derived from an EMBL/GenBank/DDBJ whole genome shotgun (WGS) entry which is preliminary data.</text>
</comment>
<sequence length="269" mass="28572">MIGDRPRDGRPVGRLWLWLWLGLGALMICVLAIQRPMLGGDMPGGKADRGTEVPSALPTPPARPGAALPVEPEIVTWGGYGDQLALVIKNSGDREIRSARLLITALGANRVPIATTTGSEDTTCCTVVSLRPGAEFGIFIDLPGPVADVEDVVVRYLDLETVPAGPDDAAWVEVSAPRLTRSADDAVVTVRLEAHGDVGAFVAGQAFLVDSRDRLVGVISGRFYCFTRDRPRTVRMQLKGPVPSGTRISKVLALPIADGTPIGIRHACP</sequence>
<dbReference type="Proteomes" id="UP000540656">
    <property type="component" value="Unassembled WGS sequence"/>
</dbReference>
<reference evidence="3 4" key="1">
    <citation type="submission" date="2020-07" db="EMBL/GenBank/DDBJ databases">
        <title>Sequencing the genomes of 1000 actinobacteria strains.</title>
        <authorList>
            <person name="Klenk H.-P."/>
        </authorList>
    </citation>
    <scope>NUCLEOTIDE SEQUENCE [LARGE SCALE GENOMIC DNA]</scope>
    <source>
        <strain evidence="3 4">DSM 23819</strain>
    </source>
</reference>
<dbReference type="RefSeq" id="WP_179501701.1">
    <property type="nucleotide sequence ID" value="NZ_JACCAA010000001.1"/>
</dbReference>
<dbReference type="EMBL" id="JACCAA010000001">
    <property type="protein sequence ID" value="NYG58549.1"/>
    <property type="molecule type" value="Genomic_DNA"/>
</dbReference>
<dbReference type="AlphaFoldDB" id="A0A7Y9S070"/>
<name>A0A7Y9S070_9ACTN</name>
<accession>A0A7Y9S070</accession>